<evidence type="ECO:0000256" key="1">
    <source>
        <dbReference type="ARBA" id="ARBA00004141"/>
    </source>
</evidence>
<dbReference type="InterPro" id="IPR016439">
    <property type="entry name" value="Lag1/Lac1-like"/>
</dbReference>
<dbReference type="InterPro" id="IPR006634">
    <property type="entry name" value="TLC-dom"/>
</dbReference>
<keyword evidence="11" id="KW-1185">Reference proteome</keyword>
<dbReference type="AlphaFoldDB" id="A0AAW0GR02"/>
<organism evidence="10 11">
    <name type="scientific">Cerrena zonata</name>
    <dbReference type="NCBI Taxonomy" id="2478898"/>
    <lineage>
        <taxon>Eukaryota</taxon>
        <taxon>Fungi</taxon>
        <taxon>Dikarya</taxon>
        <taxon>Basidiomycota</taxon>
        <taxon>Agaricomycotina</taxon>
        <taxon>Agaricomycetes</taxon>
        <taxon>Polyporales</taxon>
        <taxon>Cerrenaceae</taxon>
        <taxon>Cerrena</taxon>
    </lineage>
</organism>
<feature type="region of interest" description="Disordered" evidence="7">
    <location>
        <begin position="349"/>
        <end position="374"/>
    </location>
</feature>
<dbReference type="PANTHER" id="PTHR12560:SF0">
    <property type="entry name" value="LD18904P"/>
    <property type="match status" value="1"/>
</dbReference>
<evidence type="ECO:0000259" key="9">
    <source>
        <dbReference type="PROSITE" id="PS50922"/>
    </source>
</evidence>
<comment type="subcellular location">
    <subcellularLocation>
        <location evidence="1">Membrane</location>
        <topology evidence="1">Multi-pass membrane protein</topology>
    </subcellularLocation>
</comment>
<dbReference type="EMBL" id="JASBNA010000001">
    <property type="protein sequence ID" value="KAK7696028.1"/>
    <property type="molecule type" value="Genomic_DNA"/>
</dbReference>
<feature type="transmembrane region" description="Helical" evidence="8">
    <location>
        <begin position="282"/>
        <end position="299"/>
    </location>
</feature>
<protein>
    <recommendedName>
        <fullName evidence="9">TLC domain-containing protein</fullName>
    </recommendedName>
</protein>
<dbReference type="SMART" id="SM00724">
    <property type="entry name" value="TLC"/>
    <property type="match status" value="1"/>
</dbReference>
<dbReference type="Proteomes" id="UP001385951">
    <property type="component" value="Unassembled WGS sequence"/>
</dbReference>
<dbReference type="GO" id="GO:0046513">
    <property type="term" value="P:ceramide biosynthetic process"/>
    <property type="evidence" value="ECO:0007669"/>
    <property type="project" value="InterPro"/>
</dbReference>
<evidence type="ECO:0000256" key="7">
    <source>
        <dbReference type="SAM" id="MobiDB-lite"/>
    </source>
</evidence>
<name>A0AAW0GR02_9APHY</name>
<comment type="similarity">
    <text evidence="2">Belongs to the sphingosine N-acyltransferase family.</text>
</comment>
<evidence type="ECO:0000256" key="5">
    <source>
        <dbReference type="ARBA" id="ARBA00023136"/>
    </source>
</evidence>
<dbReference type="Pfam" id="PF03798">
    <property type="entry name" value="TRAM_LAG1_CLN8"/>
    <property type="match status" value="1"/>
</dbReference>
<accession>A0AAW0GR02</accession>
<reference evidence="10 11" key="1">
    <citation type="submission" date="2022-09" db="EMBL/GenBank/DDBJ databases">
        <authorList>
            <person name="Palmer J.M."/>
        </authorList>
    </citation>
    <scope>NUCLEOTIDE SEQUENCE [LARGE SCALE GENOMIC DNA]</scope>
    <source>
        <strain evidence="10 11">DSM 7382</strain>
    </source>
</reference>
<feature type="compositionally biased region" description="Basic and acidic residues" evidence="7">
    <location>
        <begin position="365"/>
        <end position="374"/>
    </location>
</feature>
<proteinExistence type="inferred from homology"/>
<evidence type="ECO:0000256" key="2">
    <source>
        <dbReference type="ARBA" id="ARBA00009808"/>
    </source>
</evidence>
<dbReference type="PROSITE" id="PS50922">
    <property type="entry name" value="TLC"/>
    <property type="match status" value="1"/>
</dbReference>
<dbReference type="GO" id="GO:0050291">
    <property type="term" value="F:sphingosine N-acyltransferase activity"/>
    <property type="evidence" value="ECO:0007669"/>
    <property type="project" value="InterPro"/>
</dbReference>
<sequence>MNTLEAPEWLPSFAIPFFTLSYPTPPPAVPDSFPNSKYYSTGLLDGCLIITIIAVFAILRDVARVYIMEPFAHWKLTRDLRLKHAKAVGRANGKANGHSSPSKTNGVANGNGHAAPQEFVITKAEARHLHRSVIRFAEQGWSFIYYTAQWSFGSYVHYNLPTTMLNPVEVWHGYPHIPLAGPLKFYYLTETAFYLHQFLILNAEARRKDHWQMMTHHVITVILMIGSYSYNYTRIGCLIMLLMDLSDVFLPLAKMFRYLSMSLACDVMSACFMLSWFVTRHALFLLVIKSTYFDALRIIPEAWDPTTGHYITKEVILGFNIMLIALQILQLMWFSIIVRVAWKIINGQGAQDERSDSEGDVDDSSPERESKKER</sequence>
<feature type="transmembrane region" description="Helical" evidence="8">
    <location>
        <begin position="319"/>
        <end position="342"/>
    </location>
</feature>
<evidence type="ECO:0000313" key="11">
    <source>
        <dbReference type="Proteomes" id="UP001385951"/>
    </source>
</evidence>
<keyword evidence="5 6" id="KW-0472">Membrane</keyword>
<evidence type="ECO:0000256" key="6">
    <source>
        <dbReference type="PROSITE-ProRule" id="PRU00205"/>
    </source>
</evidence>
<dbReference type="PANTHER" id="PTHR12560">
    <property type="entry name" value="LONGEVITY ASSURANCE FACTOR 1 LAG1"/>
    <property type="match status" value="1"/>
</dbReference>
<keyword evidence="4 8" id="KW-1133">Transmembrane helix</keyword>
<keyword evidence="3 6" id="KW-0812">Transmembrane</keyword>
<evidence type="ECO:0000256" key="4">
    <source>
        <dbReference type="ARBA" id="ARBA00022989"/>
    </source>
</evidence>
<gene>
    <name evidence="10" type="ORF">QCA50_000669</name>
</gene>
<comment type="caution">
    <text evidence="10">The sequence shown here is derived from an EMBL/GenBank/DDBJ whole genome shotgun (WGS) entry which is preliminary data.</text>
</comment>
<evidence type="ECO:0000313" key="10">
    <source>
        <dbReference type="EMBL" id="KAK7696028.1"/>
    </source>
</evidence>
<feature type="transmembrane region" description="Helical" evidence="8">
    <location>
        <begin position="255"/>
        <end position="275"/>
    </location>
</feature>
<feature type="transmembrane region" description="Helical" evidence="8">
    <location>
        <begin position="218"/>
        <end position="243"/>
    </location>
</feature>
<evidence type="ECO:0000256" key="8">
    <source>
        <dbReference type="SAM" id="Phobius"/>
    </source>
</evidence>
<dbReference type="GO" id="GO:0016020">
    <property type="term" value="C:membrane"/>
    <property type="evidence" value="ECO:0007669"/>
    <property type="project" value="UniProtKB-SubCell"/>
</dbReference>
<feature type="domain" description="TLC" evidence="9">
    <location>
        <begin position="131"/>
        <end position="346"/>
    </location>
</feature>
<evidence type="ECO:0000256" key="3">
    <source>
        <dbReference type="ARBA" id="ARBA00022692"/>
    </source>
</evidence>
<feature type="transmembrane region" description="Helical" evidence="8">
    <location>
        <begin position="38"/>
        <end position="59"/>
    </location>
</feature>